<dbReference type="CDD" id="cd02776">
    <property type="entry name" value="MopB_CT_Nitrate-R-NarG-like"/>
    <property type="match status" value="1"/>
</dbReference>
<name>A0A2U1AGC9_9BURK</name>
<dbReference type="InterPro" id="IPR006655">
    <property type="entry name" value="Mopterin_OxRdtase_prok_CS"/>
</dbReference>
<dbReference type="Gene3D" id="4.10.1200.10">
    <property type="entry name" value="nitrate reductase tail"/>
    <property type="match status" value="1"/>
</dbReference>
<feature type="domain" description="4Fe-4S Mo/W bis-MGD-type" evidence="18">
    <location>
        <begin position="43"/>
        <end position="107"/>
    </location>
</feature>
<evidence type="ECO:0000256" key="13">
    <source>
        <dbReference type="ARBA" id="ARBA00023004"/>
    </source>
</evidence>
<dbReference type="EMBL" id="QJSQ01000002">
    <property type="protein sequence ID" value="PYE27535.1"/>
    <property type="molecule type" value="Genomic_DNA"/>
</dbReference>
<dbReference type="InterPro" id="IPR006657">
    <property type="entry name" value="MoPterin_dinucl-bd_dom"/>
</dbReference>
<evidence type="ECO:0000256" key="5">
    <source>
        <dbReference type="ARBA" id="ARBA00012500"/>
    </source>
</evidence>
<dbReference type="PROSITE" id="PS51669">
    <property type="entry name" value="4FE4S_MOW_BIS_MGD"/>
    <property type="match status" value="1"/>
</dbReference>
<dbReference type="SUPFAM" id="SSF53706">
    <property type="entry name" value="Formate dehydrogenase/DMSO reductase, domains 1-3"/>
    <property type="match status" value="1"/>
</dbReference>
<dbReference type="OrthoDB" id="9759518at2"/>
<dbReference type="GO" id="GO:0042128">
    <property type="term" value="P:nitrate assimilation"/>
    <property type="evidence" value="ECO:0007669"/>
    <property type="project" value="UniProtKB-KW"/>
</dbReference>
<evidence type="ECO:0000256" key="12">
    <source>
        <dbReference type="ARBA" id="ARBA00023002"/>
    </source>
</evidence>
<evidence type="ECO:0000313" key="21">
    <source>
        <dbReference type="Proteomes" id="UP000247772"/>
    </source>
</evidence>
<dbReference type="Gene3D" id="3.40.50.12440">
    <property type="match status" value="1"/>
</dbReference>
<evidence type="ECO:0000256" key="11">
    <source>
        <dbReference type="ARBA" id="ARBA00022982"/>
    </source>
</evidence>
<reference evidence="20 21" key="1">
    <citation type="submission" date="2018-06" db="EMBL/GenBank/DDBJ databases">
        <title>Genomic Encyclopedia of Type Strains, Phase IV (KMG-V): Genome sequencing to study the core and pangenomes of soil and plant-associated prokaryotes.</title>
        <authorList>
            <person name="Whitman W."/>
        </authorList>
    </citation>
    <scope>NUCLEOTIDE SEQUENCE [LARGE SCALE GENOMIC DNA]</scope>
    <source>
        <strain evidence="20 21">SRCL-318</strain>
        <strain evidence="19 22">SRMrh-85</strain>
    </source>
</reference>
<keyword evidence="7" id="KW-1003">Cell membrane</keyword>
<comment type="similarity">
    <text evidence="4">Belongs to the prokaryotic molybdopterin-containing oxidoreductase family.</text>
</comment>
<dbReference type="GO" id="GO:0009325">
    <property type="term" value="C:nitrate reductase complex"/>
    <property type="evidence" value="ECO:0007669"/>
    <property type="project" value="InterPro"/>
</dbReference>
<evidence type="ECO:0000256" key="10">
    <source>
        <dbReference type="ARBA" id="ARBA00022723"/>
    </source>
</evidence>
<comment type="subcellular location">
    <subcellularLocation>
        <location evidence="3">Cell membrane</location>
        <topology evidence="3">Peripheral membrane protein</topology>
    </subcellularLocation>
</comment>
<comment type="caution">
    <text evidence="20">The sequence shown here is derived from an EMBL/GenBank/DDBJ whole genome shotgun (WGS) entry which is preliminary data.</text>
</comment>
<evidence type="ECO:0000256" key="15">
    <source>
        <dbReference type="ARBA" id="ARBA00023063"/>
    </source>
</evidence>
<dbReference type="Pfam" id="PF00384">
    <property type="entry name" value="Molybdopterin"/>
    <property type="match status" value="1"/>
</dbReference>
<keyword evidence="22" id="KW-1185">Reference proteome</keyword>
<gene>
    <name evidence="20" type="ORF">C7410_102218</name>
    <name evidence="19" type="ORF">FHX59_003275</name>
</gene>
<evidence type="ECO:0000256" key="2">
    <source>
        <dbReference type="ARBA" id="ARBA00001966"/>
    </source>
</evidence>
<keyword evidence="6" id="KW-0813">Transport</keyword>
<evidence type="ECO:0000256" key="17">
    <source>
        <dbReference type="ARBA" id="ARBA00048294"/>
    </source>
</evidence>
<evidence type="ECO:0000256" key="7">
    <source>
        <dbReference type="ARBA" id="ARBA00022475"/>
    </source>
</evidence>
<evidence type="ECO:0000313" key="22">
    <source>
        <dbReference type="Proteomes" id="UP000533533"/>
    </source>
</evidence>
<dbReference type="CDD" id="cd02750">
    <property type="entry name" value="MopB_Nitrate-R-NarG-like"/>
    <property type="match status" value="1"/>
</dbReference>
<dbReference type="PROSITE" id="PS00490">
    <property type="entry name" value="MOLYBDOPTERIN_PROK_2"/>
    <property type="match status" value="1"/>
</dbReference>
<dbReference type="InterPro" id="IPR009010">
    <property type="entry name" value="Asp_de-COase-like_dom_sf"/>
</dbReference>
<accession>A0A2U1AGC9</accession>
<dbReference type="InterPro" id="IPR037943">
    <property type="entry name" value="MopB_CT_Nitrate-R-NarG-like"/>
</dbReference>
<comment type="cofactor">
    <cofactor evidence="1">
        <name>Mo-bis(molybdopterin guanine dinucleotide)</name>
        <dbReference type="ChEBI" id="CHEBI:60539"/>
    </cofactor>
</comment>
<evidence type="ECO:0000256" key="3">
    <source>
        <dbReference type="ARBA" id="ARBA00004202"/>
    </source>
</evidence>
<dbReference type="Proteomes" id="UP000533533">
    <property type="component" value="Unassembled WGS sequence"/>
</dbReference>
<keyword evidence="13" id="KW-0408">Iron</keyword>
<dbReference type="GO" id="GO:0045333">
    <property type="term" value="P:cellular respiration"/>
    <property type="evidence" value="ECO:0007669"/>
    <property type="project" value="UniProtKB-ARBA"/>
</dbReference>
<dbReference type="Pfam" id="PF01568">
    <property type="entry name" value="Molydop_binding"/>
    <property type="match status" value="1"/>
</dbReference>
<keyword evidence="9" id="KW-0500">Molybdenum</keyword>
<dbReference type="GO" id="GO:0005886">
    <property type="term" value="C:plasma membrane"/>
    <property type="evidence" value="ECO:0007669"/>
    <property type="project" value="UniProtKB-SubCell"/>
</dbReference>
<evidence type="ECO:0000256" key="4">
    <source>
        <dbReference type="ARBA" id="ARBA00010312"/>
    </source>
</evidence>
<keyword evidence="12 19" id="KW-0560">Oxidoreductase</keyword>
<keyword evidence="15" id="KW-0534">Nitrate assimilation</keyword>
<evidence type="ECO:0000313" key="20">
    <source>
        <dbReference type="EMBL" id="PYE27535.1"/>
    </source>
</evidence>
<dbReference type="FunFam" id="3.40.50.12440:FF:000001">
    <property type="entry name" value="Nitrate reductase subunit alpha"/>
    <property type="match status" value="1"/>
</dbReference>
<sequence>MSHFLDRLRYFTAARTQFADGHGAVTDEDRKWEEAYRTRWQHDKIVRSTHGVNCTGSCSWKIYVKGGIVAWETQQTDYPRTRPDMPNHEPRGCSRGASYSWYLYSANRLKYPLVRSALVKLWREKRRTLDPVAAWAAIVDDDAARKSYQTRRGLGGFVRADWSEVLEIAAAANVHTVKRHGPDRVIGFSPIPAMSMVSYAAGSRYLSLIGGVCLSFYDWYCDLPPASPQTWGEQTDVPESADWYNSSFIVMWGSNVPQTRTPDAHFMVEARYRGAKIVSIFPDYAEGAKFGDIWLHPRQGTDAALALAMGHVILKEYHLAGKSAYFADYCSRFTDMSCLVTLVERGGQYVPDRYLRACDFDGALAQDNNPEWKTVVIDSATSEFAVPLGSVGFRWGQQEGADRGKWNLREESVDGAPLKPALSLVEKHDDVVDVLFPYFGNVAHPHFPHTSHAPVLSRRIGVRRVATPAGERLVATVYDLFVANYGLDQGLGGKDLAHGYDDDVPYTPAWQEAITGVKRADVINVARQFAENADKTEGRSMVIIGAGINHWFHMDMAYRAIINMLVMCGCIGKSGGGWSHYVGQEKLRPQTGWTALAFALDWNRPPRQMNATSFFYAHTDQWRYDPMNPTDLLSPLANKADYHGAPIDYNVRAERMGWLPSAPQLTSNPLALGRALEDPAKAGAEVARRLKDGSLKLACEDPDNPAVFPRNLFVWRSNLLGSSGKGHEYFLKHLLGTTNGVQGEEVVKDSVPRPEEVVWHEQAPEGKLDLLCTLDFRMSTTCMYSDIVLPTATWYEKDDMNTSDMHPFIHPLSAAVDPAWQARSDWEIFKAIAKRFSELSVGHLGVERDVVLAPIAHDAAGELAQPFGVDDWKRGECEPVPGKTMPGVVTLERNYPETYHRFTSLGPLMDKLGNGGKGISWNTEDEVHELGALNYRDQSEDAGDAKGRPRIETALDAAETILSLAPETNGAVAKKAWEALSKFTGIEHAHLADARADEKIRFRDIQAQPRKIISSPTWSGIESEHVSYNAGYTNVHELIPWRTLSGRQQLYQDHAWMRAFGEALCVYKPPIDTGSYEKMTGARSNGNPELALNFITPHQKWGIHSTYTDNLLMLTLSRGGPIVWISEQDAAQIGVADNDWIECFNANGALCARAVVSQRIPRGMVMMYHAQEKIVNTPGSEITGTRGGIHNSVTRISLKPTHMIGGYAQLAYGFNYYGTVGSNRDEFLIVRKMKNVDWLDAEETPVGPLPAAVNPAVNPAVNAAVREGESS</sequence>
<evidence type="ECO:0000256" key="9">
    <source>
        <dbReference type="ARBA" id="ARBA00022505"/>
    </source>
</evidence>
<keyword evidence="10" id="KW-0479">Metal-binding</keyword>
<dbReference type="GO" id="GO:0043546">
    <property type="term" value="F:molybdopterin cofactor binding"/>
    <property type="evidence" value="ECO:0007669"/>
    <property type="project" value="InterPro"/>
</dbReference>
<evidence type="ECO:0000259" key="18">
    <source>
        <dbReference type="PROSITE" id="PS51669"/>
    </source>
</evidence>
<dbReference type="Pfam" id="PF14710">
    <property type="entry name" value="Nitr_red_alph_N"/>
    <property type="match status" value="1"/>
</dbReference>
<dbReference type="SMART" id="SM00926">
    <property type="entry name" value="Molybdop_Fe4S4"/>
    <property type="match status" value="1"/>
</dbReference>
<dbReference type="GO" id="GO:0046872">
    <property type="term" value="F:metal ion binding"/>
    <property type="evidence" value="ECO:0007669"/>
    <property type="project" value="UniProtKB-KW"/>
</dbReference>
<dbReference type="NCBIfam" id="TIGR01580">
    <property type="entry name" value="narG"/>
    <property type="match status" value="1"/>
</dbReference>
<dbReference type="AlphaFoldDB" id="A0A2U1AGC9"/>
<evidence type="ECO:0000256" key="1">
    <source>
        <dbReference type="ARBA" id="ARBA00001942"/>
    </source>
</evidence>
<evidence type="ECO:0000256" key="6">
    <source>
        <dbReference type="ARBA" id="ARBA00022448"/>
    </source>
</evidence>
<dbReference type="InterPro" id="IPR006656">
    <property type="entry name" value="Mopterin_OxRdtase"/>
</dbReference>
<dbReference type="InterPro" id="IPR028189">
    <property type="entry name" value="Nitr_red_alph_N"/>
</dbReference>
<evidence type="ECO:0000256" key="16">
    <source>
        <dbReference type="ARBA" id="ARBA00023136"/>
    </source>
</evidence>
<dbReference type="RefSeq" id="WP_110383508.1">
    <property type="nucleotide sequence ID" value="NZ_JACHVZ010000008.1"/>
</dbReference>
<proteinExistence type="inferred from homology"/>
<organism evidence="20 21">
    <name type="scientific">Paraburkholderia silvatlantica</name>
    <dbReference type="NCBI Taxonomy" id="321895"/>
    <lineage>
        <taxon>Bacteria</taxon>
        <taxon>Pseudomonadati</taxon>
        <taxon>Pseudomonadota</taxon>
        <taxon>Betaproteobacteria</taxon>
        <taxon>Burkholderiales</taxon>
        <taxon>Burkholderiaceae</taxon>
        <taxon>Paraburkholderia</taxon>
    </lineage>
</organism>
<keyword evidence="11" id="KW-0249">Electron transport</keyword>
<dbReference type="PANTHER" id="PTHR43105">
    <property type="entry name" value="RESPIRATORY NITRATE REDUCTASE"/>
    <property type="match status" value="1"/>
</dbReference>
<dbReference type="InterPro" id="IPR050123">
    <property type="entry name" value="Prok_molybdopt-oxidoreductase"/>
</dbReference>
<dbReference type="SUPFAM" id="SSF50692">
    <property type="entry name" value="ADC-like"/>
    <property type="match status" value="1"/>
</dbReference>
<dbReference type="EC" id="1.7.5.1" evidence="5"/>
<evidence type="ECO:0000256" key="8">
    <source>
        <dbReference type="ARBA" id="ARBA00022485"/>
    </source>
</evidence>
<evidence type="ECO:0000313" key="19">
    <source>
        <dbReference type="EMBL" id="MBB2928844.1"/>
    </source>
</evidence>
<keyword evidence="14" id="KW-0411">Iron-sulfur</keyword>
<protein>
    <recommendedName>
        <fullName evidence="5">nitrate reductase (quinone)</fullName>
        <ecNumber evidence="5">1.7.5.1</ecNumber>
    </recommendedName>
</protein>
<comment type="catalytic activity">
    <reaction evidence="17">
        <text>nitrate + a quinol = a quinone + nitrite + H2O</text>
        <dbReference type="Rhea" id="RHEA:56144"/>
        <dbReference type="ChEBI" id="CHEBI:15377"/>
        <dbReference type="ChEBI" id="CHEBI:16301"/>
        <dbReference type="ChEBI" id="CHEBI:17632"/>
        <dbReference type="ChEBI" id="CHEBI:24646"/>
        <dbReference type="ChEBI" id="CHEBI:132124"/>
        <dbReference type="EC" id="1.7.5.1"/>
    </reaction>
</comment>
<dbReference type="EMBL" id="JACHVZ010000008">
    <property type="protein sequence ID" value="MBB2928844.1"/>
    <property type="molecule type" value="Genomic_DNA"/>
</dbReference>
<dbReference type="GO" id="GO:0160182">
    <property type="term" value="F:nitrate reductase (quinone) activity"/>
    <property type="evidence" value="ECO:0007669"/>
    <property type="project" value="UniProtKB-EC"/>
</dbReference>
<keyword evidence="16" id="KW-0472">Membrane</keyword>
<dbReference type="Proteomes" id="UP000247772">
    <property type="component" value="Unassembled WGS sequence"/>
</dbReference>
<keyword evidence="8" id="KW-0004">4Fe-4S</keyword>
<comment type="cofactor">
    <cofactor evidence="2">
        <name>[4Fe-4S] cluster</name>
        <dbReference type="ChEBI" id="CHEBI:49883"/>
    </cofactor>
</comment>
<dbReference type="InterPro" id="IPR006963">
    <property type="entry name" value="Mopterin_OxRdtase_4Fe-4S_dom"/>
</dbReference>
<dbReference type="PANTHER" id="PTHR43105:SF2">
    <property type="entry name" value="RESPIRATORY NITRATE REDUCTASE 2 ALPHA CHAIN"/>
    <property type="match status" value="1"/>
</dbReference>
<dbReference type="GO" id="GO:0051539">
    <property type="term" value="F:4 iron, 4 sulfur cluster binding"/>
    <property type="evidence" value="ECO:0007669"/>
    <property type="project" value="UniProtKB-KW"/>
</dbReference>
<dbReference type="InterPro" id="IPR006468">
    <property type="entry name" value="NarG"/>
</dbReference>
<evidence type="ECO:0000256" key="14">
    <source>
        <dbReference type="ARBA" id="ARBA00023014"/>
    </source>
</evidence>
<dbReference type="InterPro" id="IPR044906">
    <property type="entry name" value="Nitr_red_alph_N_sf"/>
</dbReference>